<evidence type="ECO:0000313" key="1">
    <source>
        <dbReference type="EnsemblMetazoa" id="ENSAATROPP003480"/>
    </source>
</evidence>
<keyword evidence="2" id="KW-1185">Reference proteome</keyword>
<evidence type="ECO:0000313" key="2">
    <source>
        <dbReference type="Proteomes" id="UP000075880"/>
    </source>
</evidence>
<dbReference type="Proteomes" id="UP000075880">
    <property type="component" value="Unassembled WGS sequence"/>
</dbReference>
<accession>A0AAG5CXF9</accession>
<dbReference type="EnsemblMetazoa" id="ENSAATROPT003623">
    <property type="protein sequence ID" value="ENSAATROPP003480"/>
    <property type="gene ID" value="ENSAATROPG002871"/>
</dbReference>
<proteinExistence type="predicted"/>
<name>A0AAG5CXF9_ANOAO</name>
<reference evidence="1" key="1">
    <citation type="submission" date="2024-04" db="UniProtKB">
        <authorList>
            <consortium name="EnsemblMetazoa"/>
        </authorList>
    </citation>
    <scope>IDENTIFICATION</scope>
    <source>
        <strain evidence="1">EBRO</strain>
    </source>
</reference>
<organism evidence="1 2">
    <name type="scientific">Anopheles atroparvus</name>
    <name type="common">European mosquito</name>
    <dbReference type="NCBI Taxonomy" id="41427"/>
    <lineage>
        <taxon>Eukaryota</taxon>
        <taxon>Metazoa</taxon>
        <taxon>Ecdysozoa</taxon>
        <taxon>Arthropoda</taxon>
        <taxon>Hexapoda</taxon>
        <taxon>Insecta</taxon>
        <taxon>Pterygota</taxon>
        <taxon>Neoptera</taxon>
        <taxon>Endopterygota</taxon>
        <taxon>Diptera</taxon>
        <taxon>Nematocera</taxon>
        <taxon>Culicoidea</taxon>
        <taxon>Culicidae</taxon>
        <taxon>Anophelinae</taxon>
        <taxon>Anopheles</taxon>
    </lineage>
</organism>
<sequence>MCSMANKLDNSSSRATLAGRSWLERGFCRLEWRKDLPNRSVQVGGRDFIMPKAPVKCAYDNTIGGVHFIAIRSAGWAVLFTERKGSWLHYHTLHLSAGFMWLPTGQRYSRAKSSELESVPITRNRPGLWTAVLSLFRVASGRIAPHQIWAKLRKNSCVLVTFSPGSVSRARTRGSVCAASHLV</sequence>
<dbReference type="AlphaFoldDB" id="A0AAG5CXF9"/>
<protein>
    <submittedName>
        <fullName evidence="1">Uncharacterized protein</fullName>
    </submittedName>
</protein>